<dbReference type="SUPFAM" id="SSF46785">
    <property type="entry name" value="Winged helix' DNA-binding domain"/>
    <property type="match status" value="1"/>
</dbReference>
<dbReference type="InterPro" id="IPR036388">
    <property type="entry name" value="WH-like_DNA-bd_sf"/>
</dbReference>
<comment type="caution">
    <text evidence="5">The sequence shown here is derived from an EMBL/GenBank/DDBJ whole genome shotgun (WGS) entry which is preliminary data.</text>
</comment>
<name>A0A7J5B4H1_9MICO</name>
<sequence length="243" mass="26257">MPSTTTPRLGAHRTPAARLGVQVVHDLVSAIVTGEVAPGDLLPTETELCENFGVSRTVIRESMKRLEEKGMVSVVQGRGTQIAPQSEWNILDKVVLGTMIENDETLGILDELAVVRGQLESSIAAAAAGARSDDELLIIHGHLDTMHATAEQREAFAAADVAFHFAVMDVAGDRLASGIARSLSKRAGESSRYYGAPGPDAVRLTLDEHQRVYDAIEAGDAEAAAREMRDHIALAWERRRIRD</sequence>
<dbReference type="GO" id="GO:0003700">
    <property type="term" value="F:DNA-binding transcription factor activity"/>
    <property type="evidence" value="ECO:0007669"/>
    <property type="project" value="InterPro"/>
</dbReference>
<dbReference type="SMART" id="SM00345">
    <property type="entry name" value="HTH_GNTR"/>
    <property type="match status" value="1"/>
</dbReference>
<evidence type="ECO:0000256" key="3">
    <source>
        <dbReference type="ARBA" id="ARBA00023163"/>
    </source>
</evidence>
<dbReference type="SMART" id="SM00895">
    <property type="entry name" value="FCD"/>
    <property type="match status" value="1"/>
</dbReference>
<dbReference type="InterPro" id="IPR008920">
    <property type="entry name" value="TF_FadR/GntR_C"/>
</dbReference>
<dbReference type="SUPFAM" id="SSF48008">
    <property type="entry name" value="GntR ligand-binding domain-like"/>
    <property type="match status" value="1"/>
</dbReference>
<gene>
    <name evidence="5" type="ORF">F8O03_01635</name>
</gene>
<keyword evidence="3" id="KW-0804">Transcription</keyword>
<organism evidence="5 6">
    <name type="scientific">Pseudoclavibacter terrae</name>
    <dbReference type="NCBI Taxonomy" id="1530195"/>
    <lineage>
        <taxon>Bacteria</taxon>
        <taxon>Bacillati</taxon>
        <taxon>Actinomycetota</taxon>
        <taxon>Actinomycetes</taxon>
        <taxon>Micrococcales</taxon>
        <taxon>Microbacteriaceae</taxon>
        <taxon>Pseudoclavibacter</taxon>
    </lineage>
</organism>
<dbReference type="Gene3D" id="1.10.10.10">
    <property type="entry name" value="Winged helix-like DNA-binding domain superfamily/Winged helix DNA-binding domain"/>
    <property type="match status" value="1"/>
</dbReference>
<reference evidence="5 6" key="1">
    <citation type="submission" date="2019-09" db="EMBL/GenBank/DDBJ databases">
        <title>Phylogeny of genus Pseudoclavibacter and closely related genus.</title>
        <authorList>
            <person name="Li Y."/>
        </authorList>
    </citation>
    <scope>NUCLEOTIDE SEQUENCE [LARGE SCALE GENOMIC DNA]</scope>
    <source>
        <strain evidence="5 6">THG-MD12</strain>
    </source>
</reference>
<dbReference type="PROSITE" id="PS50949">
    <property type="entry name" value="HTH_GNTR"/>
    <property type="match status" value="1"/>
</dbReference>
<proteinExistence type="predicted"/>
<accession>A0A7J5B4H1</accession>
<keyword evidence="1" id="KW-0805">Transcription regulation</keyword>
<dbReference type="Gene3D" id="1.20.120.530">
    <property type="entry name" value="GntR ligand-binding domain-like"/>
    <property type="match status" value="1"/>
</dbReference>
<dbReference type="InterPro" id="IPR036390">
    <property type="entry name" value="WH_DNA-bd_sf"/>
</dbReference>
<dbReference type="AlphaFoldDB" id="A0A7J5B4H1"/>
<dbReference type="InterPro" id="IPR000524">
    <property type="entry name" value="Tscrpt_reg_HTH_GntR"/>
</dbReference>
<dbReference type="OrthoDB" id="4164516at2"/>
<feature type="domain" description="HTH gntR-type" evidence="4">
    <location>
        <begin position="17"/>
        <end position="85"/>
    </location>
</feature>
<evidence type="ECO:0000256" key="2">
    <source>
        <dbReference type="ARBA" id="ARBA00023125"/>
    </source>
</evidence>
<keyword evidence="6" id="KW-1185">Reference proteome</keyword>
<dbReference type="Pfam" id="PF07729">
    <property type="entry name" value="FCD"/>
    <property type="match status" value="1"/>
</dbReference>
<evidence type="ECO:0000313" key="6">
    <source>
        <dbReference type="Proteomes" id="UP000490386"/>
    </source>
</evidence>
<protein>
    <submittedName>
        <fullName evidence="5">FadR family transcriptional regulator</fullName>
    </submittedName>
</protein>
<dbReference type="Pfam" id="PF00392">
    <property type="entry name" value="GntR"/>
    <property type="match status" value="1"/>
</dbReference>
<dbReference type="PANTHER" id="PTHR43537:SF44">
    <property type="entry name" value="GNTR FAMILY REGULATORY PROTEIN"/>
    <property type="match status" value="1"/>
</dbReference>
<dbReference type="InterPro" id="IPR011711">
    <property type="entry name" value="GntR_C"/>
</dbReference>
<dbReference type="PRINTS" id="PR00035">
    <property type="entry name" value="HTHGNTR"/>
</dbReference>
<evidence type="ECO:0000259" key="4">
    <source>
        <dbReference type="PROSITE" id="PS50949"/>
    </source>
</evidence>
<dbReference type="Proteomes" id="UP000490386">
    <property type="component" value="Unassembled WGS sequence"/>
</dbReference>
<dbReference type="EMBL" id="WBJX01000001">
    <property type="protein sequence ID" value="KAB1639075.1"/>
    <property type="molecule type" value="Genomic_DNA"/>
</dbReference>
<dbReference type="CDD" id="cd07377">
    <property type="entry name" value="WHTH_GntR"/>
    <property type="match status" value="1"/>
</dbReference>
<evidence type="ECO:0000313" key="5">
    <source>
        <dbReference type="EMBL" id="KAB1639075.1"/>
    </source>
</evidence>
<dbReference type="GO" id="GO:0003677">
    <property type="term" value="F:DNA binding"/>
    <property type="evidence" value="ECO:0007669"/>
    <property type="project" value="UniProtKB-KW"/>
</dbReference>
<dbReference type="PANTHER" id="PTHR43537">
    <property type="entry name" value="TRANSCRIPTIONAL REGULATOR, GNTR FAMILY"/>
    <property type="match status" value="1"/>
</dbReference>
<dbReference type="RefSeq" id="WP_151422098.1">
    <property type="nucleotide sequence ID" value="NZ_WBJX01000001.1"/>
</dbReference>
<evidence type="ECO:0000256" key="1">
    <source>
        <dbReference type="ARBA" id="ARBA00023015"/>
    </source>
</evidence>
<keyword evidence="2" id="KW-0238">DNA-binding</keyword>